<keyword evidence="3" id="KW-1185">Reference proteome</keyword>
<sequence length="73" mass="8233">MNCSAALLQNMRLMPSASQERQKERLQYTLTLQTDHFSIPLQQKPGRQSLVPTRIRPDNADNACGANQLRLAP</sequence>
<accession>A0A3P8BDT3</accession>
<dbReference type="AlphaFoldDB" id="A0A183GFT5"/>
<name>A0A183GFT5_HELPZ</name>
<gene>
    <name evidence="2" type="ORF">HPBE_LOCUS21286</name>
</gene>
<feature type="region of interest" description="Disordered" evidence="1">
    <location>
        <begin position="54"/>
        <end position="73"/>
    </location>
</feature>
<dbReference type="WBParaSite" id="HPBE_0002128701-mRNA-1">
    <property type="protein sequence ID" value="HPBE_0002128701-mRNA-1"/>
    <property type="gene ID" value="HPBE_0002128701"/>
</dbReference>
<protein>
    <submittedName>
        <fullName evidence="2 4">Uncharacterized protein</fullName>
    </submittedName>
</protein>
<accession>A0A183GFT5</accession>
<evidence type="ECO:0000313" key="4">
    <source>
        <dbReference type="WBParaSite" id="HPBE_0002128701-mRNA-1"/>
    </source>
</evidence>
<evidence type="ECO:0000256" key="1">
    <source>
        <dbReference type="SAM" id="MobiDB-lite"/>
    </source>
</evidence>
<proteinExistence type="predicted"/>
<reference evidence="2 3" key="1">
    <citation type="submission" date="2018-11" db="EMBL/GenBank/DDBJ databases">
        <authorList>
            <consortium name="Pathogen Informatics"/>
        </authorList>
    </citation>
    <scope>NUCLEOTIDE SEQUENCE [LARGE SCALE GENOMIC DNA]</scope>
</reference>
<dbReference type="EMBL" id="UZAH01032863">
    <property type="protein sequence ID" value="VDP24252.1"/>
    <property type="molecule type" value="Genomic_DNA"/>
</dbReference>
<evidence type="ECO:0000313" key="2">
    <source>
        <dbReference type="EMBL" id="VDP24252.1"/>
    </source>
</evidence>
<organism evidence="3 4">
    <name type="scientific">Heligmosomoides polygyrus</name>
    <name type="common">Parasitic roundworm</name>
    <dbReference type="NCBI Taxonomy" id="6339"/>
    <lineage>
        <taxon>Eukaryota</taxon>
        <taxon>Metazoa</taxon>
        <taxon>Ecdysozoa</taxon>
        <taxon>Nematoda</taxon>
        <taxon>Chromadorea</taxon>
        <taxon>Rhabditida</taxon>
        <taxon>Rhabditina</taxon>
        <taxon>Rhabditomorpha</taxon>
        <taxon>Strongyloidea</taxon>
        <taxon>Heligmosomidae</taxon>
        <taxon>Heligmosomoides</taxon>
    </lineage>
</organism>
<reference evidence="4" key="2">
    <citation type="submission" date="2019-09" db="UniProtKB">
        <authorList>
            <consortium name="WormBaseParasite"/>
        </authorList>
    </citation>
    <scope>IDENTIFICATION</scope>
</reference>
<dbReference type="Proteomes" id="UP000050761">
    <property type="component" value="Unassembled WGS sequence"/>
</dbReference>
<evidence type="ECO:0000313" key="3">
    <source>
        <dbReference type="Proteomes" id="UP000050761"/>
    </source>
</evidence>